<evidence type="ECO:0000313" key="4">
    <source>
        <dbReference type="EMBL" id="MFC4601688.1"/>
    </source>
</evidence>
<dbReference type="InterPro" id="IPR050832">
    <property type="entry name" value="Bact_Acetyltransf"/>
</dbReference>
<dbReference type="RefSeq" id="WP_378102081.1">
    <property type="nucleotide sequence ID" value="NZ_JBHSEP010000029.1"/>
</dbReference>
<name>A0ABV9FKU2_9BACL</name>
<dbReference type="PANTHER" id="PTHR43877:SF2">
    <property type="entry name" value="AMINOALKYLPHOSPHONATE N-ACETYLTRANSFERASE-RELATED"/>
    <property type="match status" value="1"/>
</dbReference>
<dbReference type="Pfam" id="PF00583">
    <property type="entry name" value="Acetyltransf_1"/>
    <property type="match status" value="1"/>
</dbReference>
<keyword evidence="2 4" id="KW-0012">Acyltransferase</keyword>
<evidence type="ECO:0000313" key="5">
    <source>
        <dbReference type="Proteomes" id="UP001596028"/>
    </source>
</evidence>
<dbReference type="InterPro" id="IPR016181">
    <property type="entry name" value="Acyl_CoA_acyltransferase"/>
</dbReference>
<protein>
    <submittedName>
        <fullName evidence="4">GNAT family N-acetyltransferase</fullName>
        <ecNumber evidence="4">2.3.1.-</ecNumber>
    </submittedName>
</protein>
<evidence type="ECO:0000256" key="2">
    <source>
        <dbReference type="ARBA" id="ARBA00023315"/>
    </source>
</evidence>
<dbReference type="EC" id="2.3.1.-" evidence="4"/>
<dbReference type="Proteomes" id="UP001596028">
    <property type="component" value="Unassembled WGS sequence"/>
</dbReference>
<reference evidence="5" key="1">
    <citation type="journal article" date="2019" name="Int. J. Syst. Evol. Microbiol.">
        <title>The Global Catalogue of Microorganisms (GCM) 10K type strain sequencing project: providing services to taxonomists for standard genome sequencing and annotation.</title>
        <authorList>
            <consortium name="The Broad Institute Genomics Platform"/>
            <consortium name="The Broad Institute Genome Sequencing Center for Infectious Disease"/>
            <person name="Wu L."/>
            <person name="Ma J."/>
        </authorList>
    </citation>
    <scope>NUCLEOTIDE SEQUENCE [LARGE SCALE GENOMIC DNA]</scope>
    <source>
        <strain evidence="5">CCUG 49571</strain>
    </source>
</reference>
<dbReference type="Gene3D" id="3.40.630.30">
    <property type="match status" value="1"/>
</dbReference>
<keyword evidence="5" id="KW-1185">Reference proteome</keyword>
<proteinExistence type="predicted"/>
<comment type="caution">
    <text evidence="4">The sequence shown here is derived from an EMBL/GenBank/DDBJ whole genome shotgun (WGS) entry which is preliminary data.</text>
</comment>
<accession>A0ABV9FKU2</accession>
<dbReference type="PROSITE" id="PS51186">
    <property type="entry name" value="GNAT"/>
    <property type="match status" value="1"/>
</dbReference>
<dbReference type="GO" id="GO:0016746">
    <property type="term" value="F:acyltransferase activity"/>
    <property type="evidence" value="ECO:0007669"/>
    <property type="project" value="UniProtKB-KW"/>
</dbReference>
<feature type="domain" description="N-acetyltransferase" evidence="3">
    <location>
        <begin position="11"/>
        <end position="147"/>
    </location>
</feature>
<evidence type="ECO:0000259" key="3">
    <source>
        <dbReference type="PROSITE" id="PS51186"/>
    </source>
</evidence>
<dbReference type="EMBL" id="JBHSEP010000029">
    <property type="protein sequence ID" value="MFC4601688.1"/>
    <property type="molecule type" value="Genomic_DNA"/>
</dbReference>
<organism evidence="4 5">
    <name type="scientific">Cohnella hongkongensis</name>
    <dbReference type="NCBI Taxonomy" id="178337"/>
    <lineage>
        <taxon>Bacteria</taxon>
        <taxon>Bacillati</taxon>
        <taxon>Bacillota</taxon>
        <taxon>Bacilli</taxon>
        <taxon>Bacillales</taxon>
        <taxon>Paenibacillaceae</taxon>
        <taxon>Cohnella</taxon>
    </lineage>
</organism>
<dbReference type="SUPFAM" id="SSF55729">
    <property type="entry name" value="Acyl-CoA N-acyltransferases (Nat)"/>
    <property type="match status" value="1"/>
</dbReference>
<dbReference type="PANTHER" id="PTHR43877">
    <property type="entry name" value="AMINOALKYLPHOSPHONATE N-ACETYLTRANSFERASE-RELATED-RELATED"/>
    <property type="match status" value="1"/>
</dbReference>
<sequence>MIRWRRARDDKTIVELVRTQLVPISPWQHPGDGRLHTDIVRRLRRGATLVASSTLRSPPLGFLHMEFRHPKLFIDLLAVDSRHQGRRLGTQLMHRAENCGRSRGCTESRVFVDVGNDRALHFYRRLGYDTLGVISALKAVELVKPLN</sequence>
<gene>
    <name evidence="4" type="ORF">ACFO3S_25850</name>
</gene>
<dbReference type="InterPro" id="IPR000182">
    <property type="entry name" value="GNAT_dom"/>
</dbReference>
<evidence type="ECO:0000256" key="1">
    <source>
        <dbReference type="ARBA" id="ARBA00022679"/>
    </source>
</evidence>
<keyword evidence="1 4" id="KW-0808">Transferase</keyword>
<dbReference type="CDD" id="cd04301">
    <property type="entry name" value="NAT_SF"/>
    <property type="match status" value="1"/>
</dbReference>